<feature type="non-terminal residue" evidence="2">
    <location>
        <position position="1"/>
    </location>
</feature>
<evidence type="ECO:0000313" key="2">
    <source>
        <dbReference type="EMBL" id="CAG7724663.1"/>
    </source>
</evidence>
<name>A0A8J2JS28_9HEXA</name>
<reference evidence="2" key="1">
    <citation type="submission" date="2021-06" db="EMBL/GenBank/DDBJ databases">
        <authorList>
            <person name="Hodson N. C."/>
            <person name="Mongue J. A."/>
            <person name="Jaron S. K."/>
        </authorList>
    </citation>
    <scope>NUCLEOTIDE SEQUENCE</scope>
</reference>
<evidence type="ECO:0000256" key="1">
    <source>
        <dbReference type="SAM" id="Phobius"/>
    </source>
</evidence>
<sequence length="27" mass="3304">MRFDTWVWYGVNLANFAMGIIQWLKSR</sequence>
<keyword evidence="1" id="KW-0812">Transmembrane</keyword>
<dbReference type="EMBL" id="CAJVCH010112310">
    <property type="protein sequence ID" value="CAG7724663.1"/>
    <property type="molecule type" value="Genomic_DNA"/>
</dbReference>
<keyword evidence="1" id="KW-1133">Transmembrane helix</keyword>
<gene>
    <name evidence="2" type="ORF">AFUS01_LOCUS13667</name>
</gene>
<keyword evidence="1" id="KW-0472">Membrane</keyword>
<feature type="transmembrane region" description="Helical" evidence="1">
    <location>
        <begin position="6"/>
        <end position="24"/>
    </location>
</feature>
<proteinExistence type="predicted"/>
<feature type="non-terminal residue" evidence="2">
    <location>
        <position position="27"/>
    </location>
</feature>
<accession>A0A8J2JS28</accession>
<dbReference type="AlphaFoldDB" id="A0A8J2JS28"/>
<keyword evidence="3" id="KW-1185">Reference proteome</keyword>
<protein>
    <submittedName>
        <fullName evidence="2">Uncharacterized protein</fullName>
    </submittedName>
</protein>
<organism evidence="2 3">
    <name type="scientific">Allacma fusca</name>
    <dbReference type="NCBI Taxonomy" id="39272"/>
    <lineage>
        <taxon>Eukaryota</taxon>
        <taxon>Metazoa</taxon>
        <taxon>Ecdysozoa</taxon>
        <taxon>Arthropoda</taxon>
        <taxon>Hexapoda</taxon>
        <taxon>Collembola</taxon>
        <taxon>Symphypleona</taxon>
        <taxon>Sminthuridae</taxon>
        <taxon>Allacma</taxon>
    </lineage>
</organism>
<dbReference type="Proteomes" id="UP000708208">
    <property type="component" value="Unassembled WGS sequence"/>
</dbReference>
<evidence type="ECO:0000313" key="3">
    <source>
        <dbReference type="Proteomes" id="UP000708208"/>
    </source>
</evidence>
<comment type="caution">
    <text evidence="2">The sequence shown here is derived from an EMBL/GenBank/DDBJ whole genome shotgun (WGS) entry which is preliminary data.</text>
</comment>